<dbReference type="InterPro" id="IPR044855">
    <property type="entry name" value="CoA-Trfase_III_dom3_sf"/>
</dbReference>
<evidence type="ECO:0000256" key="1">
    <source>
        <dbReference type="ARBA" id="ARBA00022679"/>
    </source>
</evidence>
<dbReference type="InterPro" id="IPR023606">
    <property type="entry name" value="CoA-Trfase_III_dom_1_sf"/>
</dbReference>
<keyword evidence="3" id="KW-1185">Reference proteome</keyword>
<dbReference type="PANTHER" id="PTHR48207">
    <property type="entry name" value="SUCCINATE--HYDROXYMETHYLGLUTARATE COA-TRANSFERASE"/>
    <property type="match status" value="1"/>
</dbReference>
<name>A0ABD5SM15_9EURY</name>
<dbReference type="Gene3D" id="3.30.1540.10">
    <property type="entry name" value="formyl-coa transferase, domain 3"/>
    <property type="match status" value="1"/>
</dbReference>
<dbReference type="SUPFAM" id="SSF89796">
    <property type="entry name" value="CoA-transferase family III (CaiB/BaiF)"/>
    <property type="match status" value="1"/>
</dbReference>
<dbReference type="Pfam" id="PF02515">
    <property type="entry name" value="CoA_transf_3"/>
    <property type="match status" value="1"/>
</dbReference>
<dbReference type="InterPro" id="IPR050483">
    <property type="entry name" value="CoA-transferase_III_domain"/>
</dbReference>
<proteinExistence type="predicted"/>
<keyword evidence="1 2" id="KW-0808">Transferase</keyword>
<dbReference type="RefSeq" id="WP_273737494.1">
    <property type="nucleotide sequence ID" value="NZ_JAQIVI010000081.1"/>
</dbReference>
<accession>A0ABD5SM15</accession>
<gene>
    <name evidence="2" type="ORF">ACFQE6_05075</name>
</gene>
<reference evidence="2 3" key="1">
    <citation type="journal article" date="2019" name="Int. J. Syst. Evol. Microbiol.">
        <title>The Global Catalogue of Microorganisms (GCM) 10K type strain sequencing project: providing services to taxonomists for standard genome sequencing and annotation.</title>
        <authorList>
            <consortium name="The Broad Institute Genomics Platform"/>
            <consortium name="The Broad Institute Genome Sequencing Center for Infectious Disease"/>
            <person name="Wu L."/>
            <person name="Ma J."/>
        </authorList>
    </citation>
    <scope>NUCLEOTIDE SEQUENCE [LARGE SCALE GENOMIC DNA]</scope>
    <source>
        <strain evidence="2 3">LMG 29247</strain>
    </source>
</reference>
<dbReference type="GO" id="GO:0016740">
    <property type="term" value="F:transferase activity"/>
    <property type="evidence" value="ECO:0007669"/>
    <property type="project" value="UniProtKB-KW"/>
</dbReference>
<dbReference type="Gene3D" id="3.40.50.10540">
    <property type="entry name" value="Crotonobetainyl-coa:carnitine coa-transferase, domain 1"/>
    <property type="match status" value="1"/>
</dbReference>
<dbReference type="Proteomes" id="UP001596383">
    <property type="component" value="Unassembled WGS sequence"/>
</dbReference>
<dbReference type="EMBL" id="JBHSWV010000081">
    <property type="protein sequence ID" value="MFC6764426.1"/>
    <property type="molecule type" value="Genomic_DNA"/>
</dbReference>
<dbReference type="PANTHER" id="PTHR48207:SF3">
    <property type="entry name" value="SUCCINATE--HYDROXYMETHYLGLUTARATE COA-TRANSFERASE"/>
    <property type="match status" value="1"/>
</dbReference>
<dbReference type="InterPro" id="IPR003673">
    <property type="entry name" value="CoA-Trfase_fam_III"/>
</dbReference>
<evidence type="ECO:0000313" key="3">
    <source>
        <dbReference type="Proteomes" id="UP001596383"/>
    </source>
</evidence>
<dbReference type="AlphaFoldDB" id="A0ABD5SM15"/>
<protein>
    <submittedName>
        <fullName evidence="2">CaiB/BaiF CoA transferase family protein</fullName>
    </submittedName>
</protein>
<comment type="caution">
    <text evidence="2">The sequence shown here is derived from an EMBL/GenBank/DDBJ whole genome shotgun (WGS) entry which is preliminary data.</text>
</comment>
<sequence length="434" mass="48192">MLRTSDERSLQTAIFHDSEQKRGKDLNEWSETFWIPIMTGSKPLDGLNVVELGTAISGPFATKMMADYGATVIKIEQPDTERKQMDSDNTDFEGFSHTFAIYNQGKNGITLDLKSEEGQEIFLELIGDADVFLENLRNGVVERLGFDWETMREQNPELVYCSVSGFGDTGPYADRPAFNSVVEGMSGWLSGQDDAMGSPIAVVDHLTGFNALSGVLMALLNRGVDGRGEKVEVSMLDSAIACAGEEFAGYSEVQAGFDVENPYQPPMQPSGYYETDDGHISMIVPDTLWEEFANAVDKPEWADANHHFAEEAYRLNNSDELQEELEAILSGRTADEWLEYFESEAPKVPCGPVYWIEDLVEDPHLTERNQVLEVDHPVLGTHYLPRPSLRFANHPVDGSDVKPAPSIGADTKSTLESLGYSEEQIATLRENRVI</sequence>
<organism evidence="2 3">
    <name type="scientific">Natrinema soli</name>
    <dbReference type="NCBI Taxonomy" id="1930624"/>
    <lineage>
        <taxon>Archaea</taxon>
        <taxon>Methanobacteriati</taxon>
        <taxon>Methanobacteriota</taxon>
        <taxon>Stenosarchaea group</taxon>
        <taxon>Halobacteria</taxon>
        <taxon>Halobacteriales</taxon>
        <taxon>Natrialbaceae</taxon>
        <taxon>Natrinema</taxon>
    </lineage>
</organism>
<evidence type="ECO:0000313" key="2">
    <source>
        <dbReference type="EMBL" id="MFC6764426.1"/>
    </source>
</evidence>